<dbReference type="Gene3D" id="2.60.40.10">
    <property type="entry name" value="Immunoglobulins"/>
    <property type="match status" value="1"/>
</dbReference>
<evidence type="ECO:0000259" key="5">
    <source>
        <dbReference type="Pfam" id="PF17210"/>
    </source>
</evidence>
<evidence type="ECO:0000256" key="2">
    <source>
        <dbReference type="ARBA" id="ARBA00022525"/>
    </source>
</evidence>
<feature type="compositionally biased region" description="Acidic residues" evidence="4">
    <location>
        <begin position="766"/>
        <end position="778"/>
    </location>
</feature>
<evidence type="ECO:0000259" key="6">
    <source>
        <dbReference type="Pfam" id="PF20009"/>
    </source>
</evidence>
<keyword evidence="2" id="KW-0964">Secreted</keyword>
<keyword evidence="3" id="KW-0732">Signal</keyword>
<dbReference type="InterPro" id="IPR045474">
    <property type="entry name" value="GEVED"/>
</dbReference>
<evidence type="ECO:0000256" key="1">
    <source>
        <dbReference type="ARBA" id="ARBA00004613"/>
    </source>
</evidence>
<name>A0A6S6U4S3_9GAMM</name>
<dbReference type="GO" id="GO:0005509">
    <property type="term" value="F:calcium ion binding"/>
    <property type="evidence" value="ECO:0007669"/>
    <property type="project" value="InterPro"/>
</dbReference>
<dbReference type="SUPFAM" id="SSF117074">
    <property type="entry name" value="Hypothetical protein PA1324"/>
    <property type="match status" value="1"/>
</dbReference>
<dbReference type="InterPro" id="IPR013783">
    <property type="entry name" value="Ig-like_fold"/>
</dbReference>
<reference evidence="7" key="1">
    <citation type="submission" date="2020-01" db="EMBL/GenBank/DDBJ databases">
        <authorList>
            <person name="Meier V. D."/>
            <person name="Meier V D."/>
        </authorList>
    </citation>
    <scope>NUCLEOTIDE SEQUENCE</scope>
    <source>
        <strain evidence="7">HLG_WM_MAG_07</strain>
    </source>
</reference>
<feature type="domain" description="SD-repeat containing protein B" evidence="5">
    <location>
        <begin position="900"/>
        <end position="998"/>
    </location>
</feature>
<dbReference type="SUPFAM" id="SSF103647">
    <property type="entry name" value="TSP type-3 repeat"/>
    <property type="match status" value="1"/>
</dbReference>
<dbReference type="Pfam" id="PF17210">
    <property type="entry name" value="SdrD_B"/>
    <property type="match status" value="1"/>
</dbReference>
<dbReference type="InterPro" id="IPR033764">
    <property type="entry name" value="Sdr_B"/>
</dbReference>
<gene>
    <name evidence="7" type="ORF">HELGO_WM6616</name>
</gene>
<sequence length="1261" mass="132023">MILLSVLILACQRFFLSSVINRSSLLAYDGFYVSFLLRIFKKSPSFRAKTVPIYGVIVNVLLITSVHAGTTVTVSDEAFGNNATGRSQAATLDDAWVSSLPSGIFSPDLFSGGAGYTGTKTFVDTTGAAYTVDWRLGYVQDTGPGTPTSTSFHLATGGTPTYGVSTQIQSNAPNPLSSETRLSVKVSGSTVLSAMELSFVNSATTVYEFGIFIGDLESRPVHGTTGRAIVYDTLGGLLTDTPIVYTGAVLNGTNYTVTELTPSGAAGNNSGDWGNETTAFLTIKSDQPIGKVIFHVGDDDHTTGNTGISEQLGFVGFQLPEVPYVPPTITGNPSPDTDGDGVLDGEDIDDDNDGILDVSEKVCSTIPLDLSGVTNTSPALSNRALSAMVGAGTFTSNITTNYSSSDSVKPEGLADGDLRLGNTDQTEISEYEVTFAYPTDIKLSQANVYGAFEEQETWTITTDGGAMIVNNPVINATTSNANNFNDTELRNVTGNNSQQVSFVPNQLNSTGQIMPADSQWHIVAKDVTRLVVRLETTTLGNNWARIRLAVDCVPLDSDGDGFANHLDLDSDNDGIPDNIEAQKTETYIVPDQTYNVDGLDTAYVASNGLSPVNTDDTDIPDYLDTDADNDGEFDIVESGLGNNDSDGDGRTNNTVGNNGLDNAATIESADNYSDVNGLAHDGSIFTLLDSDDDTDPTGVNASPVVTDVDYRDIPVDYSDAPVSGVAPDGSSLNAYGAASHIIVDGLYLGAGIPDEDGANQPSTNADGDDNDGIDDEDGIGLPSLVAGDTAYTIATADIAANGSGTLHAWIDFDGNGVFDADEHTSTAVNNGTVVATLSWTIDGVGGNPDFTVIGGKTTFARFRLSSDTSITASTPASLATDGEVEDYALTIEHMRLSVSGRVFNDANVDRVNDSGEKGVSGLPVVLFDGTHCVSTRTGSDGNYIFTDVAPGNYQVYEASREAVPVPINCGIGNAKDSNNYHSSTLNATALFVVNNVDVTGVDFGDVKKPTFKPDNSGTILPGNVLLYRHEFVPLSTGSVSFSSANAIPATSGWSQVLYQDADCNGELNGHETAAPVGADLVTTAGTAICLINKVYAPSNVGGGEDYSNVITADFTFGNPANTTAGTISLSVTDLTKAAANNVQGVSRLALKKTVQTYRGTPLAAVSAESETQNQAQPGDVLKYRIYYSNTGDAPLSDLNIKDVVPEFTSLNGSPLCEVPLPASLTSCTALVSGSDIEWSFPVSDKLNGGSSGMVSYEVKID</sequence>
<organism evidence="7">
    <name type="scientific">uncultured Thiotrichaceae bacterium</name>
    <dbReference type="NCBI Taxonomy" id="298394"/>
    <lineage>
        <taxon>Bacteria</taxon>
        <taxon>Pseudomonadati</taxon>
        <taxon>Pseudomonadota</taxon>
        <taxon>Gammaproteobacteria</taxon>
        <taxon>Thiotrichales</taxon>
        <taxon>Thiotrichaceae</taxon>
        <taxon>environmental samples</taxon>
    </lineage>
</organism>
<evidence type="ECO:0000256" key="3">
    <source>
        <dbReference type="ARBA" id="ARBA00022729"/>
    </source>
</evidence>
<feature type="domain" description="GEVED" evidence="6">
    <location>
        <begin position="806"/>
        <end position="889"/>
    </location>
</feature>
<evidence type="ECO:0000256" key="4">
    <source>
        <dbReference type="SAM" id="MobiDB-lite"/>
    </source>
</evidence>
<proteinExistence type="predicted"/>
<dbReference type="Pfam" id="PF20009">
    <property type="entry name" value="GEVED"/>
    <property type="match status" value="1"/>
</dbReference>
<accession>A0A6S6U4S3</accession>
<dbReference type="EMBL" id="CACVAY010000112">
    <property type="protein sequence ID" value="CAA6823188.1"/>
    <property type="molecule type" value="Genomic_DNA"/>
</dbReference>
<dbReference type="InterPro" id="IPR028974">
    <property type="entry name" value="TSP_type-3_rpt"/>
</dbReference>
<dbReference type="GO" id="GO:0005576">
    <property type="term" value="C:extracellular region"/>
    <property type="evidence" value="ECO:0007669"/>
    <property type="project" value="UniProtKB-SubCell"/>
</dbReference>
<feature type="region of interest" description="Disordered" evidence="4">
    <location>
        <begin position="753"/>
        <end position="779"/>
    </location>
</feature>
<dbReference type="AlphaFoldDB" id="A0A6S6U4S3"/>
<comment type="subcellular location">
    <subcellularLocation>
        <location evidence="1">Secreted</location>
    </subcellularLocation>
</comment>
<protein>
    <submittedName>
        <fullName evidence="7">Uncharacterized protein</fullName>
    </submittedName>
</protein>
<evidence type="ECO:0000313" key="7">
    <source>
        <dbReference type="EMBL" id="CAA6823188.1"/>
    </source>
</evidence>